<feature type="region of interest" description="Disordered" evidence="1">
    <location>
        <begin position="614"/>
        <end position="654"/>
    </location>
</feature>
<evidence type="ECO:0000313" key="4">
    <source>
        <dbReference type="Proteomes" id="UP000247498"/>
    </source>
</evidence>
<feature type="compositionally biased region" description="Gly residues" evidence="1">
    <location>
        <begin position="267"/>
        <end position="277"/>
    </location>
</feature>
<gene>
    <name evidence="3" type="ORF">Rsub_13349</name>
</gene>
<feature type="signal peptide" evidence="2">
    <location>
        <begin position="1"/>
        <end position="24"/>
    </location>
</feature>
<evidence type="ECO:0000313" key="3">
    <source>
        <dbReference type="EMBL" id="GBG00559.1"/>
    </source>
</evidence>
<dbReference type="Proteomes" id="UP000247498">
    <property type="component" value="Unassembled WGS sequence"/>
</dbReference>
<name>A0A2V0PL82_9CHLO</name>
<evidence type="ECO:0000256" key="1">
    <source>
        <dbReference type="SAM" id="MobiDB-lite"/>
    </source>
</evidence>
<evidence type="ECO:0008006" key="5">
    <source>
        <dbReference type="Google" id="ProtNLM"/>
    </source>
</evidence>
<protein>
    <recommendedName>
        <fullName evidence="5">tRNA:m(4)X modification enzyme TRM13</fullName>
    </recommendedName>
</protein>
<feature type="region of interest" description="Disordered" evidence="1">
    <location>
        <begin position="157"/>
        <end position="194"/>
    </location>
</feature>
<reference evidence="3 4" key="1">
    <citation type="journal article" date="2018" name="Sci. Rep.">
        <title>Raphidocelis subcapitata (=Pseudokirchneriella subcapitata) provides an insight into genome evolution and environmental adaptations in the Sphaeropleales.</title>
        <authorList>
            <person name="Suzuki S."/>
            <person name="Yamaguchi H."/>
            <person name="Nakajima N."/>
            <person name="Kawachi M."/>
        </authorList>
    </citation>
    <scope>NUCLEOTIDE SEQUENCE [LARGE SCALE GENOMIC DNA]</scope>
    <source>
        <strain evidence="3 4">NIES-35</strain>
    </source>
</reference>
<feature type="chain" id="PRO_5015941054" description="tRNA:m(4)X modification enzyme TRM13" evidence="2">
    <location>
        <begin position="25"/>
        <end position="654"/>
    </location>
</feature>
<dbReference type="AlphaFoldDB" id="A0A2V0PL82"/>
<keyword evidence="4" id="KW-1185">Reference proteome</keyword>
<feature type="compositionally biased region" description="Low complexity" evidence="1">
    <location>
        <begin position="163"/>
        <end position="174"/>
    </location>
</feature>
<comment type="caution">
    <text evidence="3">The sequence shown here is derived from an EMBL/GenBank/DDBJ whole genome shotgun (WGS) entry which is preliminary data.</text>
</comment>
<dbReference type="OrthoDB" id="547169at2759"/>
<accession>A0A2V0PL82</accession>
<feature type="compositionally biased region" description="Gly residues" evidence="1">
    <location>
        <begin position="284"/>
        <end position="302"/>
    </location>
</feature>
<proteinExistence type="predicted"/>
<dbReference type="EMBL" id="BDRX01000247">
    <property type="protein sequence ID" value="GBG00559.1"/>
    <property type="molecule type" value="Genomic_DNA"/>
</dbReference>
<feature type="compositionally biased region" description="Basic and acidic residues" evidence="1">
    <location>
        <begin position="643"/>
        <end position="654"/>
    </location>
</feature>
<sequence length="654" mass="65707">MSSARMARAAALLLVLCAAGPAAASRSPSALWGLAGYGSAGRSLLQAAGADAAAGAWREELIASAVGSAAAAASLTRLVLRGWLSDSPPMRYRQAVLRPVAVKGRRMLQLSLLDARRDTRGEAEVQLRQLLQLPWTSASLTTSDGAQTAVQITKKGRAIVQRSSSSSSSISSSSSGGGGGGDGGGERAAAAALPRHDRAKSLPIPGDAPDPFLMKIGLQTEDGRINKFFEILFLHTGELDRLLTECGAAAPGSGGGAAAFGEHAPCGGGGDGSGGEGTSRASGDDGGSSGSDGSGGGDGGSLAGEQQREGGRPGPEARGGGRPARCGCWTPAVAAPTLRWAPTTIWQTHCRGLGIGDAARFVAAPIRSYSPPAPPDVVVALHACDTATGARARARVFRVRGGLLRRPALAEDALALGVAQGAAIIAAVPCCHKHLHAQFARLNKGAASSGGGAFSLPGLPAELSGAASSSGEGEGEEEGWEEEGGAGAGATEADSVGGSFTGVGGGAGGSVAALFAPLLRHGILRQRWLDLLTDSMRAQLLRAVGYRVDACEFVSGEHTPRNLLIRAVRRRGRRPAAARAAAWREYCALQAALGGAAPRLERLLWEDGLLPEAGGGRKDGSGSGGSGGGRGGSRGAAGPAVRVGHDAGAKAHQL</sequence>
<feature type="compositionally biased region" description="Gly residues" evidence="1">
    <location>
        <begin position="621"/>
        <end position="635"/>
    </location>
</feature>
<dbReference type="STRING" id="307507.A0A2V0PL82"/>
<feature type="compositionally biased region" description="Acidic residues" evidence="1">
    <location>
        <begin position="473"/>
        <end position="484"/>
    </location>
</feature>
<feature type="region of interest" description="Disordered" evidence="1">
    <location>
        <begin position="463"/>
        <end position="492"/>
    </location>
</feature>
<keyword evidence="2" id="KW-0732">Signal</keyword>
<dbReference type="InParanoid" id="A0A2V0PL82"/>
<organism evidence="3 4">
    <name type="scientific">Raphidocelis subcapitata</name>
    <dbReference type="NCBI Taxonomy" id="307507"/>
    <lineage>
        <taxon>Eukaryota</taxon>
        <taxon>Viridiplantae</taxon>
        <taxon>Chlorophyta</taxon>
        <taxon>core chlorophytes</taxon>
        <taxon>Chlorophyceae</taxon>
        <taxon>CS clade</taxon>
        <taxon>Sphaeropleales</taxon>
        <taxon>Selenastraceae</taxon>
        <taxon>Raphidocelis</taxon>
    </lineage>
</organism>
<evidence type="ECO:0000256" key="2">
    <source>
        <dbReference type="SAM" id="SignalP"/>
    </source>
</evidence>
<feature type="region of interest" description="Disordered" evidence="1">
    <location>
        <begin position="267"/>
        <end position="323"/>
    </location>
</feature>